<gene>
    <name evidence="2" type="ORF">Moror_17775</name>
</gene>
<reference evidence="2 3" key="1">
    <citation type="journal article" date="2014" name="BMC Genomics">
        <title>Genome and secretome analysis of the hemibiotrophic fungal pathogen, Moniliophthora roreri, which causes frosty pod rot disease of cacao: mechanisms of the biotrophic and necrotrophic phases.</title>
        <authorList>
            <person name="Meinhardt L.W."/>
            <person name="Costa G.G.L."/>
            <person name="Thomazella D.P.T."/>
            <person name="Teixeira P.J.P.L."/>
            <person name="Carazzolle M.F."/>
            <person name="Schuster S.C."/>
            <person name="Carlson J.E."/>
            <person name="Guiltinan M.J."/>
            <person name="Mieczkowski P."/>
            <person name="Farmer A."/>
            <person name="Ramaraj T."/>
            <person name="Crozier J."/>
            <person name="Davis R.E."/>
            <person name="Shao J."/>
            <person name="Melnick R.L."/>
            <person name="Pereira G.A.G."/>
            <person name="Bailey B.A."/>
        </authorList>
    </citation>
    <scope>NUCLEOTIDE SEQUENCE [LARGE SCALE GENOMIC DNA]</scope>
    <source>
        <strain evidence="2 3">MCA 2997</strain>
    </source>
</reference>
<proteinExistence type="predicted"/>
<keyword evidence="3" id="KW-1185">Reference proteome</keyword>
<evidence type="ECO:0000313" key="2">
    <source>
        <dbReference type="EMBL" id="ESK97344.1"/>
    </source>
</evidence>
<dbReference type="Pfam" id="PF12937">
    <property type="entry name" value="F-box-like"/>
    <property type="match status" value="1"/>
</dbReference>
<dbReference type="SUPFAM" id="SSF81383">
    <property type="entry name" value="F-box domain"/>
    <property type="match status" value="1"/>
</dbReference>
<dbReference type="HOGENOM" id="CLU_047854_0_0_1"/>
<feature type="domain" description="F-box" evidence="1">
    <location>
        <begin position="2"/>
        <end position="48"/>
    </location>
</feature>
<dbReference type="OrthoDB" id="2688364at2759"/>
<name>V2Z055_MONRO</name>
<dbReference type="SMART" id="SM00256">
    <property type="entry name" value="FBOX"/>
    <property type="match status" value="1"/>
</dbReference>
<dbReference type="Proteomes" id="UP000017559">
    <property type="component" value="Unassembled WGS sequence"/>
</dbReference>
<organism evidence="2 3">
    <name type="scientific">Moniliophthora roreri (strain MCA 2997)</name>
    <name type="common">Cocoa frosty pod rot fungus</name>
    <name type="synonym">Crinipellis roreri</name>
    <dbReference type="NCBI Taxonomy" id="1381753"/>
    <lineage>
        <taxon>Eukaryota</taxon>
        <taxon>Fungi</taxon>
        <taxon>Dikarya</taxon>
        <taxon>Basidiomycota</taxon>
        <taxon>Agaricomycotina</taxon>
        <taxon>Agaricomycetes</taxon>
        <taxon>Agaricomycetidae</taxon>
        <taxon>Agaricales</taxon>
        <taxon>Marasmiineae</taxon>
        <taxon>Marasmiaceae</taxon>
        <taxon>Moniliophthora</taxon>
    </lineage>
</organism>
<sequence length="454" mass="51559">MNPELQLLPDDILFKVFSFLSPLEMLRFRQVARRIHALSLERTVWTTAYRVSTLFIPPVAVSSQTVHDLERHLVHASRLDANWNGPNLMIEGQRRLACHIAKQGIRGIELYRGRYLLLGSRSSFSLFDLDKAHDWDQPIFQMTETGDTYVFCGLGPSRGDTYTCEEVYIPMLRRQRSTEQDTLIIWKLCPTEEVPMVEVTSLPVTPSSQIQTWLANSLLVFKFDRSTENQSSSAMVYNIATRKRYQFPEPEEGSPWRSRAYHTEYIPTLDYVFAMHISLQETTIQVFSYPHSDEDTLIQTHFGVCPRGFLEPALIASYAGTDDDADAGISLTLCLAAVFHQTGLQPFRLQLHRDGTLSFDLPPPVGIPAAYSLMVTANQLGRARGVSLTANSSVTLLLHEIEFHNDHESRSRMEIRSKSMIVSDLAYGNNYTFDGFRGRLCVPSDTAVEIYDFV</sequence>
<dbReference type="PROSITE" id="PS50181">
    <property type="entry name" value="FBOX"/>
    <property type="match status" value="1"/>
</dbReference>
<dbReference type="InterPro" id="IPR001810">
    <property type="entry name" value="F-box_dom"/>
</dbReference>
<protein>
    <recommendedName>
        <fullName evidence="1">F-box domain-containing protein</fullName>
    </recommendedName>
</protein>
<dbReference type="KEGG" id="mrr:Moror_17775"/>
<dbReference type="Gene3D" id="1.20.1280.50">
    <property type="match status" value="1"/>
</dbReference>
<accession>V2Z055</accession>
<evidence type="ECO:0000259" key="1">
    <source>
        <dbReference type="PROSITE" id="PS50181"/>
    </source>
</evidence>
<evidence type="ECO:0000313" key="3">
    <source>
        <dbReference type="Proteomes" id="UP000017559"/>
    </source>
</evidence>
<comment type="caution">
    <text evidence="2">The sequence shown here is derived from an EMBL/GenBank/DDBJ whole genome shotgun (WGS) entry which is preliminary data.</text>
</comment>
<dbReference type="InterPro" id="IPR036047">
    <property type="entry name" value="F-box-like_dom_sf"/>
</dbReference>
<dbReference type="AlphaFoldDB" id="V2Z055"/>
<dbReference type="EMBL" id="AWSO01000027">
    <property type="protein sequence ID" value="ESK97344.1"/>
    <property type="molecule type" value="Genomic_DNA"/>
</dbReference>